<dbReference type="SUPFAM" id="SSF56801">
    <property type="entry name" value="Acetyl-CoA synthetase-like"/>
    <property type="match status" value="1"/>
</dbReference>
<accession>A0A813K5K3</accession>
<protein>
    <recommendedName>
        <fullName evidence="1">AMP-dependent synthetase/ligase domain-containing protein</fullName>
    </recommendedName>
</protein>
<gene>
    <name evidence="2" type="ORF">PGLA2088_LOCUS30382</name>
</gene>
<dbReference type="InterPro" id="IPR020845">
    <property type="entry name" value="AMP-binding_CS"/>
</dbReference>
<evidence type="ECO:0000259" key="1">
    <source>
        <dbReference type="Pfam" id="PF00501"/>
    </source>
</evidence>
<dbReference type="PANTHER" id="PTHR45527">
    <property type="entry name" value="NONRIBOSOMAL PEPTIDE SYNTHETASE"/>
    <property type="match status" value="1"/>
</dbReference>
<dbReference type="InterPro" id="IPR000873">
    <property type="entry name" value="AMP-dep_synth/lig_dom"/>
</dbReference>
<dbReference type="GO" id="GO:0043041">
    <property type="term" value="P:amino acid activation for nonribosomal peptide biosynthetic process"/>
    <property type="evidence" value="ECO:0007669"/>
    <property type="project" value="TreeGrafter"/>
</dbReference>
<dbReference type="Gene3D" id="3.30.559.10">
    <property type="entry name" value="Chloramphenicol acetyltransferase-like domain"/>
    <property type="match status" value="1"/>
</dbReference>
<evidence type="ECO:0000313" key="2">
    <source>
        <dbReference type="EMBL" id="CAE8697628.1"/>
    </source>
</evidence>
<dbReference type="InterPro" id="IPR042099">
    <property type="entry name" value="ANL_N_sf"/>
</dbReference>
<dbReference type="GO" id="GO:0044550">
    <property type="term" value="P:secondary metabolite biosynthetic process"/>
    <property type="evidence" value="ECO:0007669"/>
    <property type="project" value="TreeGrafter"/>
</dbReference>
<dbReference type="EMBL" id="CAJNNW010028784">
    <property type="protein sequence ID" value="CAE8697628.1"/>
    <property type="molecule type" value="Genomic_DNA"/>
</dbReference>
<proteinExistence type="predicted"/>
<dbReference type="PANTHER" id="PTHR45527:SF1">
    <property type="entry name" value="FATTY ACID SYNTHASE"/>
    <property type="match status" value="1"/>
</dbReference>
<organism evidence="2 3">
    <name type="scientific">Polarella glacialis</name>
    <name type="common">Dinoflagellate</name>
    <dbReference type="NCBI Taxonomy" id="89957"/>
    <lineage>
        <taxon>Eukaryota</taxon>
        <taxon>Sar</taxon>
        <taxon>Alveolata</taxon>
        <taxon>Dinophyceae</taxon>
        <taxon>Suessiales</taxon>
        <taxon>Suessiaceae</taxon>
        <taxon>Polarella</taxon>
    </lineage>
</organism>
<comment type="caution">
    <text evidence="2">The sequence shown here is derived from an EMBL/GenBank/DDBJ whole genome shotgun (WGS) entry which is preliminary data.</text>
</comment>
<dbReference type="Gene3D" id="3.40.50.12780">
    <property type="entry name" value="N-terminal domain of ligase-like"/>
    <property type="match status" value="1"/>
</dbReference>
<dbReference type="Proteomes" id="UP000626109">
    <property type="component" value="Unassembled WGS sequence"/>
</dbReference>
<dbReference type="GO" id="GO:0005737">
    <property type="term" value="C:cytoplasm"/>
    <property type="evidence" value="ECO:0007669"/>
    <property type="project" value="TreeGrafter"/>
</dbReference>
<sequence>MKRPAAVMVQSSKRLCGEGDKACGNLAGESLAGPPDVCDMDTSQGSFTALHEAFDRLADEHAARPAVEDDFGCQWTYQELQKASLHMAWRMMAAVRADAQRGGSQTLPVVAVLMQRSSTWVAACLAVARLGLPMLALSGDLGSEEEVSRNAAALAEHMPRLLVLDRSLSASAAAAPALAAACSGEVGGRSLQLSVIYDDELLVGPAGQSAPEPSFAALCLERDTIWGPRHVDDVLYLVYTGGTTSASKCVAVTHRMALHELEVYPDFAVLRPDDRILHQSSAFWGATSLGLFDLPWACGGCLVLVGGGAGPVEVAKAIEERGITVAGLVPSVLDALEEDRCRSLRTVFTWGEALKPSTIARWASRLALIDLLIASEYWLILYADHRNSARLGKENVDGYQVGFSPVRGARLTLLKPEHDEVVSHLSEEVEDGQVGELYLAGPMVSALGYTDAARNADAFVDMAVGSGGTPLRHFRTRDLARRRPDGSLEYCGRADGFAKVGGKWLDLAAVERSLLAAGCKEAALVWDENAKARHAAVVFATNSGPHHQSLIAQAAQLQALLPRDTFLHLLRELPKNAATGKVNRGALVQYLASARPTKPTDPSGSSAASDILGRSIAWGLRLAACTTDARGAELVPLAFQFAPGLMMGSGKWNQHGLSQLLPEGLAGRVFVWVDWYRSVCSHLSRDQLKALPYIALLLLDPCATGLGGFVKVLTGPVGVLGAAVWLCRRLQPWLRALLSAAGAAHARRRGGKGWLWAFWLGFPFLADHWSGDFWTAWKEGPCERGARKAVQGIRRALRLGQEDSDQAPTERQADFPEFSELLRCSYCWEWLAEAAGSRACWRSQFYCGECTESWQEYKGQGAAEGGPVATPEATPPASPRDTAIMSMSTLPLASGIVPAILSPAEATAEQAVNGQNEAGAVRPFVKAKPIVDVVDFAEYEVRIARSRIPESHKQMNGSCDAGKAPRLEGLSRVAQVVERCTGISSAAPGGGLLSSLDSLKMILLVSTLRRELGANLATGEVVRCTTVAELEVLVEVCMAASRFTNGTGKGHLSGSEHTKAETTDEDAAGSWAIYAIPRFWKAPVGWLIRLDEVPEEAAMRTACRALVRRHPALRAVPYSCPGDEAAAVLCNGGAQTLIVLRALLGIHSDMRDNEAQGVETGGRFCREAGQGLMKAWPRVASSPSSGGPPLCAAGAPEEVAHFEWFRFETEAELRHAAWMRARSRGFKPPASIAVLVLSGGNKAGPTEAASNSEDGSTGLCDDIAYLHVSVNHAVTDAASIMPLVSDLLELHRAAQVLSPTNGTATNGIATNGTAINGTAANGTATNSTAAVGAARLGLEASAEAALAAAELSPAPNGLAISEERLRRTLQPETAAVGSDDRLDLAHCAFAASRRGYDHYVKLLPGAGRVMEAAASVVGIPRDHLLVTALVAAFSQAAGVSEVKLSLIIPNRDGPGQGQAVANLANTRHLSVWTKDRSLFAIALDLSSRLRRREWQLCDLINDDGDRLFINLRAIPDFQGAKPVIEAVDTIRNLTHSVRNIVEMFADQETEETWTMWMGVRNDLDATELSKALKKALWGLAVDPLGQLED</sequence>
<dbReference type="InterPro" id="IPR023213">
    <property type="entry name" value="CAT-like_dom_sf"/>
</dbReference>
<evidence type="ECO:0000313" key="3">
    <source>
        <dbReference type="Proteomes" id="UP000626109"/>
    </source>
</evidence>
<dbReference type="Pfam" id="PF00501">
    <property type="entry name" value="AMP-binding"/>
    <property type="match status" value="1"/>
</dbReference>
<reference evidence="2" key="1">
    <citation type="submission" date="2021-02" db="EMBL/GenBank/DDBJ databases">
        <authorList>
            <person name="Dougan E. K."/>
            <person name="Rhodes N."/>
            <person name="Thang M."/>
            <person name="Chan C."/>
        </authorList>
    </citation>
    <scope>NUCLEOTIDE SEQUENCE</scope>
</reference>
<name>A0A813K5K3_POLGL</name>
<dbReference type="PROSITE" id="PS00455">
    <property type="entry name" value="AMP_BINDING"/>
    <property type="match status" value="1"/>
</dbReference>
<dbReference type="GO" id="GO:0031177">
    <property type="term" value="F:phosphopantetheine binding"/>
    <property type="evidence" value="ECO:0007669"/>
    <property type="project" value="TreeGrafter"/>
</dbReference>
<feature type="domain" description="AMP-dependent synthetase/ligase" evidence="1">
    <location>
        <begin position="54"/>
        <end position="445"/>
    </location>
</feature>
<dbReference type="SUPFAM" id="SSF52777">
    <property type="entry name" value="CoA-dependent acyltransferases"/>
    <property type="match status" value="1"/>
</dbReference>